<dbReference type="KEGG" id="cak:Caul_5080"/>
<accession>B0T925</accession>
<keyword evidence="2" id="KW-0121">Carboxypeptidase</keyword>
<protein>
    <submittedName>
        <fullName evidence="2">Peptidase S10 serine carboxypeptidase</fullName>
    </submittedName>
</protein>
<dbReference type="OrthoDB" id="9770107at2"/>
<dbReference type="Pfam" id="PF00450">
    <property type="entry name" value="Peptidase_S10"/>
    <property type="match status" value="1"/>
</dbReference>
<proteinExistence type="predicted"/>
<dbReference type="InterPro" id="IPR029058">
    <property type="entry name" value="AB_hydrolase_fold"/>
</dbReference>
<keyword evidence="2" id="KW-0645">Protease</keyword>
<feature type="chain" id="PRO_5002753122" evidence="1">
    <location>
        <begin position="24"/>
        <end position="417"/>
    </location>
</feature>
<gene>
    <name evidence="2" type="ordered locus">Caul_5080</name>
</gene>
<name>B0T925_CAUSK</name>
<dbReference type="AlphaFoldDB" id="B0T925"/>
<organism evidence="2">
    <name type="scientific">Caulobacter sp. (strain K31)</name>
    <dbReference type="NCBI Taxonomy" id="366602"/>
    <lineage>
        <taxon>Bacteria</taxon>
        <taxon>Pseudomonadati</taxon>
        <taxon>Pseudomonadota</taxon>
        <taxon>Alphaproteobacteria</taxon>
        <taxon>Caulobacterales</taxon>
        <taxon>Caulobacteraceae</taxon>
        <taxon>Caulobacter</taxon>
    </lineage>
</organism>
<keyword evidence="2" id="KW-0614">Plasmid</keyword>
<keyword evidence="2" id="KW-0378">Hydrolase</keyword>
<dbReference type="SUPFAM" id="SSF53474">
    <property type="entry name" value="alpha/beta-Hydrolases"/>
    <property type="match status" value="1"/>
</dbReference>
<dbReference type="InterPro" id="IPR001563">
    <property type="entry name" value="Peptidase_S10"/>
</dbReference>
<keyword evidence="1" id="KW-0732">Signal</keyword>
<dbReference type="HOGENOM" id="CLU_032786_0_0_5"/>
<dbReference type="GO" id="GO:0004185">
    <property type="term" value="F:serine-type carboxypeptidase activity"/>
    <property type="evidence" value="ECO:0007669"/>
    <property type="project" value="InterPro"/>
</dbReference>
<dbReference type="EMBL" id="CP000928">
    <property type="protein sequence ID" value="ABZ74200.1"/>
    <property type="molecule type" value="Genomic_DNA"/>
</dbReference>
<sequence>MTRPWRAGAAIMALALCSGLAWAGEPNKPGVVEAAGQTVRYVARLDETVLTKADGAPEARLITPVYERAGPRARSRPVLFAFNGGPGSSSVYLHLGVLGPRRLDLPGDASPPAPPYRMVANAETVLDTADLVLIDPVGTGLSRLLDPGQHAAYYSVDGEGRYLARFIRQWLAQHGRTDAPVFILGESYGAMRAVAITKHLILDPGPTVDLRGLMLVSQSIGVHETVQRRGNLVGQAVALPTLGAIAWYHHRAQTEGLDLQAFLDKVQAFATDDYLPALYAGNGLPAARREAIADVLARLTGVSAKTWLANDLQISKEAYRRLILADQGQQVGRNDARFTGPLGGEDPSTKGLTQAHAWAIDQVLGQEFGASAKDYRVSDDPQPSRWIYARDQGQRQAGAGDRVDPAWGAVFGLPGLR</sequence>
<reference evidence="2" key="1">
    <citation type="submission" date="2008-01" db="EMBL/GenBank/DDBJ databases">
        <title>Complete sequence of plasmid1 pCAUL01 of Caulobacter sp. K31.</title>
        <authorList>
            <consortium name="US DOE Joint Genome Institute"/>
            <person name="Copeland A."/>
            <person name="Lucas S."/>
            <person name="Lapidus A."/>
            <person name="Barry K."/>
            <person name="Glavina del Rio T."/>
            <person name="Dalin E."/>
            <person name="Tice H."/>
            <person name="Pitluck S."/>
            <person name="Bruce D."/>
            <person name="Goodwin L."/>
            <person name="Thompson L.S."/>
            <person name="Brettin T."/>
            <person name="Detter J.C."/>
            <person name="Han C."/>
            <person name="Schmutz J."/>
            <person name="Larimer F."/>
            <person name="Land M."/>
            <person name="Hauser L."/>
            <person name="Kyrpides N."/>
            <person name="Kim E."/>
            <person name="Stephens C."/>
            <person name="Richardson P."/>
        </authorList>
    </citation>
    <scope>NUCLEOTIDE SEQUENCE [LARGE SCALE GENOMIC DNA]</scope>
    <source>
        <strain evidence="2">K31</strain>
        <plasmid evidence="2">pCAUL01</plasmid>
    </source>
</reference>
<evidence type="ECO:0000256" key="1">
    <source>
        <dbReference type="SAM" id="SignalP"/>
    </source>
</evidence>
<dbReference type="GO" id="GO:0006508">
    <property type="term" value="P:proteolysis"/>
    <property type="evidence" value="ECO:0007669"/>
    <property type="project" value="InterPro"/>
</dbReference>
<evidence type="ECO:0000313" key="2">
    <source>
        <dbReference type="EMBL" id="ABZ74200.1"/>
    </source>
</evidence>
<geneLocation type="plasmid" evidence="2">
    <name>pCAUL01</name>
</geneLocation>
<feature type="signal peptide" evidence="1">
    <location>
        <begin position="1"/>
        <end position="23"/>
    </location>
</feature>
<dbReference type="Gene3D" id="3.40.50.1820">
    <property type="entry name" value="alpha/beta hydrolase"/>
    <property type="match status" value="1"/>
</dbReference>